<evidence type="ECO:0000313" key="1">
    <source>
        <dbReference type="EMBL" id="SVE25995.1"/>
    </source>
</evidence>
<sequence>MTESAKRLKNYFDYEEWENESYDQLLIHLYRKFNSDELKKIIEKETSKLQFVSTEQLNTILDAFGDMSIFQSKIDLPIMRDRIYCQLVFPHNLKETNIPKHIKKELKIEPFEEMIDEIFNVLIFNEVLKIHYNEKFKIILEKNLN</sequence>
<proteinExistence type="predicted"/>
<name>A0A383C325_9ZZZZ</name>
<dbReference type="EMBL" id="UINC01205010">
    <property type="protein sequence ID" value="SVE25995.1"/>
    <property type="molecule type" value="Genomic_DNA"/>
</dbReference>
<dbReference type="AlphaFoldDB" id="A0A383C325"/>
<organism evidence="1">
    <name type="scientific">marine metagenome</name>
    <dbReference type="NCBI Taxonomy" id="408172"/>
    <lineage>
        <taxon>unclassified sequences</taxon>
        <taxon>metagenomes</taxon>
        <taxon>ecological metagenomes</taxon>
    </lineage>
</organism>
<accession>A0A383C325</accession>
<gene>
    <name evidence="1" type="ORF">METZ01_LOCUS478849</name>
</gene>
<reference evidence="1" key="1">
    <citation type="submission" date="2018-05" db="EMBL/GenBank/DDBJ databases">
        <authorList>
            <person name="Lanie J.A."/>
            <person name="Ng W.-L."/>
            <person name="Kazmierczak K.M."/>
            <person name="Andrzejewski T.M."/>
            <person name="Davidsen T.M."/>
            <person name="Wayne K.J."/>
            <person name="Tettelin H."/>
            <person name="Glass J.I."/>
            <person name="Rusch D."/>
            <person name="Podicherti R."/>
            <person name="Tsui H.-C.T."/>
            <person name="Winkler M.E."/>
        </authorList>
    </citation>
    <scope>NUCLEOTIDE SEQUENCE</scope>
</reference>
<protein>
    <submittedName>
        <fullName evidence="1">Uncharacterized protein</fullName>
    </submittedName>
</protein>